<dbReference type="InterPro" id="IPR021246">
    <property type="entry name" value="DUF2797"/>
</dbReference>
<organism evidence="1 2">
    <name type="scientific">Caldalkalibacillus uzonensis</name>
    <dbReference type="NCBI Taxonomy" id="353224"/>
    <lineage>
        <taxon>Bacteria</taxon>
        <taxon>Bacillati</taxon>
        <taxon>Bacillota</taxon>
        <taxon>Bacilli</taxon>
        <taxon>Bacillales</taxon>
        <taxon>Bacillaceae</taxon>
        <taxon>Caldalkalibacillus</taxon>
    </lineage>
</organism>
<reference evidence="1 2" key="1">
    <citation type="submission" date="2023-07" db="EMBL/GenBank/DDBJ databases">
        <title>Genomic Encyclopedia of Type Strains, Phase IV (KMG-IV): sequencing the most valuable type-strain genomes for metagenomic binning, comparative biology and taxonomic classification.</title>
        <authorList>
            <person name="Goeker M."/>
        </authorList>
    </citation>
    <scope>NUCLEOTIDE SEQUENCE [LARGE SCALE GENOMIC DNA]</scope>
    <source>
        <strain evidence="1 2">DSM 17740</strain>
    </source>
</reference>
<gene>
    <name evidence="1" type="ORF">J2S00_001138</name>
</gene>
<evidence type="ECO:0008006" key="3">
    <source>
        <dbReference type="Google" id="ProtNLM"/>
    </source>
</evidence>
<evidence type="ECO:0000313" key="2">
    <source>
        <dbReference type="Proteomes" id="UP001232445"/>
    </source>
</evidence>
<dbReference type="EMBL" id="JAUSUQ010000003">
    <property type="protein sequence ID" value="MDQ0338354.1"/>
    <property type="molecule type" value="Genomic_DNA"/>
</dbReference>
<evidence type="ECO:0000313" key="1">
    <source>
        <dbReference type="EMBL" id="MDQ0338354.1"/>
    </source>
</evidence>
<dbReference type="Pfam" id="PF10977">
    <property type="entry name" value="DUF2797"/>
    <property type="match status" value="1"/>
</dbReference>
<protein>
    <recommendedName>
        <fullName evidence="3">DUF2797 domain-containing protein</fullName>
    </recommendedName>
</protein>
<comment type="caution">
    <text evidence="1">The sequence shown here is derived from an EMBL/GenBank/DDBJ whole genome shotgun (WGS) entry which is preliminary data.</text>
</comment>
<dbReference type="Proteomes" id="UP001232445">
    <property type="component" value="Unassembled WGS sequence"/>
</dbReference>
<name>A0ABU0CPP2_9BACI</name>
<dbReference type="RefSeq" id="WP_307336558.1">
    <property type="nucleotide sequence ID" value="NZ_JAUSUQ010000003.1"/>
</dbReference>
<sequence length="268" mass="30613">MQASGMVKGLTHQYGDPLQYFLQLGDETLPLNHVLGEQIRLQFTGEIECVYCGRKIKKTYNNGSCYVCFKKRPENDMCIVKPSLCHFDEGTCRDETFGEQHCMIPHYVYLALSSDVKVGLTRKNNELKRWADQGAIKAIPIAEVPNRKTAGELELALADYLPDKTNWRKMLKGEFNDVDLKQVRDDVLEFVPESFKHYVLTEEEIVQFTYPILEAVGQIKSYNLDKQPKIEDRLIGIKGQYLLFTNGVINMKKYCGYHVQAKVVSTGG</sequence>
<proteinExistence type="predicted"/>
<keyword evidence="2" id="KW-1185">Reference proteome</keyword>
<accession>A0ABU0CPP2</accession>